<evidence type="ECO:0000313" key="10">
    <source>
        <dbReference type="EMBL" id="RGP71881.1"/>
    </source>
</evidence>
<protein>
    <recommendedName>
        <fullName evidence="6">Choline monooxygenase, chloroplastic</fullName>
        <ecNumber evidence="5">1.14.15.7</ecNumber>
    </recommendedName>
</protein>
<comment type="caution">
    <text evidence="10">The sequence shown here is derived from an EMBL/GenBank/DDBJ whole genome shotgun (WGS) entry which is preliminary data.</text>
</comment>
<dbReference type="GO" id="GO:0051537">
    <property type="term" value="F:2 iron, 2 sulfur cluster binding"/>
    <property type="evidence" value="ECO:0007669"/>
    <property type="project" value="InterPro"/>
</dbReference>
<dbReference type="InterPro" id="IPR001663">
    <property type="entry name" value="Rng_hydr_dOase-A"/>
</dbReference>
<comment type="pathway">
    <text evidence="3">Amine and polyamine biosynthesis; betaine biosynthesis via choline pathway; betaine aldehyde from choline (monooxygenase route): step 1/1.</text>
</comment>
<comment type="similarity">
    <text evidence="4">Belongs to the choline monooxygenase family.</text>
</comment>
<dbReference type="Pfam" id="PF00848">
    <property type="entry name" value="Ring_hydroxyl_A"/>
    <property type="match status" value="1"/>
</dbReference>
<comment type="cofactor">
    <cofactor evidence="1">
        <name>Fe cation</name>
        <dbReference type="ChEBI" id="CHEBI:24875"/>
    </cofactor>
</comment>
<evidence type="ECO:0000256" key="1">
    <source>
        <dbReference type="ARBA" id="ARBA00001962"/>
    </source>
</evidence>
<evidence type="ECO:0000256" key="2">
    <source>
        <dbReference type="ARBA" id="ARBA00002149"/>
    </source>
</evidence>
<dbReference type="GO" id="GO:0005506">
    <property type="term" value="F:iron ion binding"/>
    <property type="evidence" value="ECO:0007669"/>
    <property type="project" value="InterPro"/>
</dbReference>
<evidence type="ECO:0000259" key="9">
    <source>
        <dbReference type="Pfam" id="PF00848"/>
    </source>
</evidence>
<sequence>MTFHVTHSFISSIFSIAGLAGLLSLLAKYFSSTRSHKPTETKFVQDLTATARALPSSWYRSKDIYELERRAIFAKKWIFVSHKLRLSEVGSCVDFKEAGFQFFLIKNKNGDIEGFRGTCQQKTSSTKDSHNDKIPIHVRVDDKGFIWVNLDTSKTPEDWSTEFKNIDKMKRHESFNFEDYQFDHTWGMSGDYNWKTLADNYNECYHCKTAHPDAAAIADLTAYKVEPKGGNIEHFANVNAEAEKSGLKVVSNYYFPNACMTVSPHFFYLMRCVPTSVGHCSMEYEVYRHKDASEESFRTIDEMFKRILAEDKWLCNNAQKNLNAGVFVNGEMHPKLEQGPLYFQHRVRGILTAHRELEQKAGIEI</sequence>
<dbReference type="InterPro" id="IPR015879">
    <property type="entry name" value="Ring_hydroxy_dOase_asu_C_dom"/>
</dbReference>
<accession>A0A395SHL9</accession>
<dbReference type="AlphaFoldDB" id="A0A395SHL9"/>
<dbReference type="CDD" id="cd00680">
    <property type="entry name" value="RHO_alpha_C"/>
    <property type="match status" value="1"/>
</dbReference>
<reference evidence="10 11" key="1">
    <citation type="journal article" date="2018" name="PLoS Pathog.">
        <title>Evolution of structural diversity of trichothecenes, a family of toxins produced by plant pathogenic and entomopathogenic fungi.</title>
        <authorList>
            <person name="Proctor R.H."/>
            <person name="McCormick S.P."/>
            <person name="Kim H.S."/>
            <person name="Cardoza R.E."/>
            <person name="Stanley A.M."/>
            <person name="Lindo L."/>
            <person name="Kelly A."/>
            <person name="Brown D.W."/>
            <person name="Lee T."/>
            <person name="Vaughan M.M."/>
            <person name="Alexander N.J."/>
            <person name="Busman M."/>
            <person name="Gutierrez S."/>
        </authorList>
    </citation>
    <scope>NUCLEOTIDE SEQUENCE [LARGE SCALE GENOMIC DNA]</scope>
    <source>
        <strain evidence="10 11">NRRL 3299</strain>
    </source>
</reference>
<keyword evidence="11" id="KW-1185">Reference proteome</keyword>
<dbReference type="InterPro" id="IPR036922">
    <property type="entry name" value="Rieske_2Fe-2S_sf"/>
</dbReference>
<evidence type="ECO:0000256" key="3">
    <source>
        <dbReference type="ARBA" id="ARBA00004866"/>
    </source>
</evidence>
<keyword evidence="8" id="KW-0812">Transmembrane</keyword>
<name>A0A395SHL9_FUSSP</name>
<dbReference type="PANTHER" id="PTHR43756">
    <property type="entry name" value="CHOLINE MONOOXYGENASE, CHLOROPLASTIC"/>
    <property type="match status" value="1"/>
</dbReference>
<dbReference type="GO" id="GO:0019285">
    <property type="term" value="P:glycine betaine biosynthetic process from choline"/>
    <property type="evidence" value="ECO:0007669"/>
    <property type="project" value="UniProtKB-UniPathway"/>
</dbReference>
<keyword evidence="8" id="KW-1133">Transmembrane helix</keyword>
<comment type="catalytic activity">
    <reaction evidence="7">
        <text>choline + 2 reduced [2Fe-2S]-[ferredoxin] + O2 + 2 H(+) = betaine aldehyde hydrate + 2 oxidized [2Fe-2S]-[ferredoxin] + H2O</text>
        <dbReference type="Rhea" id="RHEA:17769"/>
        <dbReference type="Rhea" id="RHEA-COMP:10000"/>
        <dbReference type="Rhea" id="RHEA-COMP:10001"/>
        <dbReference type="ChEBI" id="CHEBI:15354"/>
        <dbReference type="ChEBI" id="CHEBI:15377"/>
        <dbReference type="ChEBI" id="CHEBI:15378"/>
        <dbReference type="ChEBI" id="CHEBI:15379"/>
        <dbReference type="ChEBI" id="CHEBI:15870"/>
        <dbReference type="ChEBI" id="CHEBI:33737"/>
        <dbReference type="ChEBI" id="CHEBI:33738"/>
        <dbReference type="EC" id="1.14.15.7"/>
    </reaction>
</comment>
<dbReference type="EMBL" id="PXOF01000038">
    <property type="protein sequence ID" value="RGP71881.1"/>
    <property type="molecule type" value="Genomic_DNA"/>
</dbReference>
<evidence type="ECO:0000256" key="8">
    <source>
        <dbReference type="SAM" id="Phobius"/>
    </source>
</evidence>
<dbReference type="SUPFAM" id="SSF50022">
    <property type="entry name" value="ISP domain"/>
    <property type="match status" value="1"/>
</dbReference>
<dbReference type="PANTHER" id="PTHR43756:SF5">
    <property type="entry name" value="CHOLINE MONOOXYGENASE, CHLOROPLASTIC"/>
    <property type="match status" value="1"/>
</dbReference>
<dbReference type="STRING" id="5514.A0A395SHL9"/>
<comment type="function">
    <text evidence="2">Catalyzes the first step of the osmoprotectant glycine betaine synthesis.</text>
</comment>
<dbReference type="GO" id="GO:0019133">
    <property type="term" value="F:choline monooxygenase activity"/>
    <property type="evidence" value="ECO:0007669"/>
    <property type="project" value="UniProtKB-EC"/>
</dbReference>
<evidence type="ECO:0000256" key="5">
    <source>
        <dbReference type="ARBA" id="ARBA00012763"/>
    </source>
</evidence>
<dbReference type="UniPathway" id="UPA00529">
    <property type="reaction ID" value="UER00430"/>
</dbReference>
<proteinExistence type="inferred from homology"/>
<feature type="transmembrane region" description="Helical" evidence="8">
    <location>
        <begin position="6"/>
        <end position="27"/>
    </location>
</feature>
<evidence type="ECO:0000256" key="7">
    <source>
        <dbReference type="ARBA" id="ARBA00049097"/>
    </source>
</evidence>
<evidence type="ECO:0000256" key="6">
    <source>
        <dbReference type="ARBA" id="ARBA00014931"/>
    </source>
</evidence>
<feature type="domain" description="Aromatic-ring-hydroxylating dioxygenase alpha subunit C-terminal" evidence="9">
    <location>
        <begin position="177"/>
        <end position="351"/>
    </location>
</feature>
<gene>
    <name evidence="10" type="ORF">FSPOR_2996</name>
</gene>
<evidence type="ECO:0000256" key="4">
    <source>
        <dbReference type="ARBA" id="ARBA00010848"/>
    </source>
</evidence>
<dbReference type="Gene3D" id="2.102.10.10">
    <property type="entry name" value="Rieske [2Fe-2S] iron-sulphur domain"/>
    <property type="match status" value="1"/>
</dbReference>
<dbReference type="Gene3D" id="3.90.380.10">
    <property type="entry name" value="Naphthalene 1,2-dioxygenase Alpha Subunit, Chain A, domain 1"/>
    <property type="match status" value="2"/>
</dbReference>
<organism evidence="10 11">
    <name type="scientific">Fusarium sporotrichioides</name>
    <dbReference type="NCBI Taxonomy" id="5514"/>
    <lineage>
        <taxon>Eukaryota</taxon>
        <taxon>Fungi</taxon>
        <taxon>Dikarya</taxon>
        <taxon>Ascomycota</taxon>
        <taxon>Pezizomycotina</taxon>
        <taxon>Sordariomycetes</taxon>
        <taxon>Hypocreomycetidae</taxon>
        <taxon>Hypocreales</taxon>
        <taxon>Nectriaceae</taxon>
        <taxon>Fusarium</taxon>
    </lineage>
</organism>
<dbReference type="SUPFAM" id="SSF55961">
    <property type="entry name" value="Bet v1-like"/>
    <property type="match status" value="1"/>
</dbReference>
<dbReference type="EC" id="1.14.15.7" evidence="5"/>
<evidence type="ECO:0000313" key="11">
    <source>
        <dbReference type="Proteomes" id="UP000266152"/>
    </source>
</evidence>
<dbReference type="Proteomes" id="UP000266152">
    <property type="component" value="Unassembled WGS sequence"/>
</dbReference>
<keyword evidence="8" id="KW-0472">Membrane</keyword>